<comment type="caution">
    <text evidence="7">The sequence shown here is derived from an EMBL/GenBank/DDBJ whole genome shotgun (WGS) entry which is preliminary data.</text>
</comment>
<feature type="transmembrane region" description="Helical" evidence="5">
    <location>
        <begin position="170"/>
        <end position="192"/>
    </location>
</feature>
<protein>
    <submittedName>
        <fullName evidence="7">Amino acid permease</fullName>
    </submittedName>
</protein>
<dbReference type="GO" id="GO:0016020">
    <property type="term" value="C:membrane"/>
    <property type="evidence" value="ECO:0007669"/>
    <property type="project" value="UniProtKB-SubCell"/>
</dbReference>
<evidence type="ECO:0000256" key="4">
    <source>
        <dbReference type="ARBA" id="ARBA00023136"/>
    </source>
</evidence>
<dbReference type="EMBL" id="BJVJ01000019">
    <property type="protein sequence ID" value="GEL23450.1"/>
    <property type="molecule type" value="Genomic_DNA"/>
</dbReference>
<evidence type="ECO:0000259" key="6">
    <source>
        <dbReference type="Pfam" id="PF00324"/>
    </source>
</evidence>
<dbReference type="Gene3D" id="1.20.1740.10">
    <property type="entry name" value="Amino acid/polyamine transporter I"/>
    <property type="match status" value="1"/>
</dbReference>
<feature type="transmembrane region" description="Helical" evidence="5">
    <location>
        <begin position="246"/>
        <end position="271"/>
    </location>
</feature>
<sequence>MHGVARPELPTRSSVTGLDRRRLGPLPVLAQSVAAVAPSGAAAIIPAIVLGATGPGALLAFVCTTVVCMLVSWCIQQFACRMRAPGGLYSYSARALHPGGALVTGWSALLGYAVVAMAGLLAVGLYLADLAQRLGAPASIGPPLAAGFVLVAGVTVGVILVAGIRLSARVTLLVESVSILLVLVVLIMLFVVVLPTADLSAVLAWKPDIRPLAVGIVIAISAFIGFESATTLSVEAAKPLESVPRAVRWTVPAAGVLYVFSSLVQSVAMPSPTITHEVTPVTDLVSLHEPMVMSIVLDLAIAASWFSCALASLNALVRVLFCMGREGVVPRGLGHTHPRYRTPSRALAVVLPPVVVTPFVLILAGAQQHALADLLTLSALGYLGTYVVVCVATPLFLRRIGEATRASWIVSVTAALLLTVIIALAIVQTFSEQPVLVSVFLAVLFGSGCLALVFRRRAPARLAAVGVYDETIASDVSRGAQRGIFR</sequence>
<keyword evidence="4 5" id="KW-0472">Membrane</keyword>
<reference evidence="7 8" key="1">
    <citation type="submission" date="2019-07" db="EMBL/GenBank/DDBJ databases">
        <title>Whole genome shotgun sequence of Pseudonocardia sulfidoxydans NBRC 16205.</title>
        <authorList>
            <person name="Hosoyama A."/>
            <person name="Uohara A."/>
            <person name="Ohji S."/>
            <person name="Ichikawa N."/>
        </authorList>
    </citation>
    <scope>NUCLEOTIDE SEQUENCE [LARGE SCALE GENOMIC DNA]</scope>
    <source>
        <strain evidence="7 8">NBRC 16205</strain>
    </source>
</reference>
<keyword evidence="8" id="KW-1185">Reference proteome</keyword>
<feature type="transmembrane region" description="Helical" evidence="5">
    <location>
        <begin position="409"/>
        <end position="430"/>
    </location>
</feature>
<name>A0A511DF90_9PSEU</name>
<feature type="transmembrane region" description="Helical" evidence="5">
    <location>
        <begin position="140"/>
        <end position="163"/>
    </location>
</feature>
<comment type="subcellular location">
    <subcellularLocation>
        <location evidence="1">Membrane</location>
        <topology evidence="1">Multi-pass membrane protein</topology>
    </subcellularLocation>
</comment>
<dbReference type="Proteomes" id="UP000321685">
    <property type="component" value="Unassembled WGS sequence"/>
</dbReference>
<feature type="transmembrane region" description="Helical" evidence="5">
    <location>
        <begin position="58"/>
        <end position="80"/>
    </location>
</feature>
<proteinExistence type="predicted"/>
<evidence type="ECO:0000313" key="8">
    <source>
        <dbReference type="Proteomes" id="UP000321685"/>
    </source>
</evidence>
<evidence type="ECO:0000256" key="3">
    <source>
        <dbReference type="ARBA" id="ARBA00022989"/>
    </source>
</evidence>
<dbReference type="Pfam" id="PF00324">
    <property type="entry name" value="AA_permease"/>
    <property type="match status" value="1"/>
</dbReference>
<evidence type="ECO:0000256" key="1">
    <source>
        <dbReference type="ARBA" id="ARBA00004141"/>
    </source>
</evidence>
<dbReference type="InterPro" id="IPR004841">
    <property type="entry name" value="AA-permease/SLC12A_dom"/>
</dbReference>
<dbReference type="PANTHER" id="PTHR42770:SF16">
    <property type="entry name" value="AMINO ACID PERMEASE"/>
    <property type="match status" value="1"/>
</dbReference>
<dbReference type="AlphaFoldDB" id="A0A511DF90"/>
<feature type="transmembrane region" description="Helical" evidence="5">
    <location>
        <begin position="212"/>
        <end position="234"/>
    </location>
</feature>
<evidence type="ECO:0000313" key="7">
    <source>
        <dbReference type="EMBL" id="GEL23450.1"/>
    </source>
</evidence>
<organism evidence="7 8">
    <name type="scientific">Pseudonocardia sulfidoxydans NBRC 16205</name>
    <dbReference type="NCBI Taxonomy" id="1223511"/>
    <lineage>
        <taxon>Bacteria</taxon>
        <taxon>Bacillati</taxon>
        <taxon>Actinomycetota</taxon>
        <taxon>Actinomycetes</taxon>
        <taxon>Pseudonocardiales</taxon>
        <taxon>Pseudonocardiaceae</taxon>
        <taxon>Pseudonocardia</taxon>
    </lineage>
</organism>
<dbReference type="GO" id="GO:0055085">
    <property type="term" value="P:transmembrane transport"/>
    <property type="evidence" value="ECO:0007669"/>
    <property type="project" value="InterPro"/>
</dbReference>
<dbReference type="PANTHER" id="PTHR42770">
    <property type="entry name" value="AMINO ACID TRANSPORTER-RELATED"/>
    <property type="match status" value="1"/>
</dbReference>
<dbReference type="RefSeq" id="WP_186816890.1">
    <property type="nucleotide sequence ID" value="NZ_BJVJ01000019.1"/>
</dbReference>
<feature type="domain" description="Amino acid permease/ SLC12A" evidence="6">
    <location>
        <begin position="47"/>
        <end position="431"/>
    </location>
</feature>
<dbReference type="PIRSF" id="PIRSF006060">
    <property type="entry name" value="AA_transporter"/>
    <property type="match status" value="1"/>
</dbReference>
<evidence type="ECO:0000256" key="2">
    <source>
        <dbReference type="ARBA" id="ARBA00022692"/>
    </source>
</evidence>
<feature type="transmembrane region" description="Helical" evidence="5">
    <location>
        <begin position="101"/>
        <end position="128"/>
    </location>
</feature>
<feature type="transmembrane region" description="Helical" evidence="5">
    <location>
        <begin position="379"/>
        <end position="397"/>
    </location>
</feature>
<keyword evidence="3 5" id="KW-1133">Transmembrane helix</keyword>
<feature type="transmembrane region" description="Helical" evidence="5">
    <location>
        <begin position="436"/>
        <end position="454"/>
    </location>
</feature>
<gene>
    <name evidence="7" type="ORF">PSU4_24040</name>
</gene>
<feature type="transmembrane region" description="Helical" evidence="5">
    <location>
        <begin position="346"/>
        <end position="367"/>
    </location>
</feature>
<dbReference type="InterPro" id="IPR050367">
    <property type="entry name" value="APC_superfamily"/>
</dbReference>
<keyword evidence="2 5" id="KW-0812">Transmembrane</keyword>
<feature type="transmembrane region" description="Helical" evidence="5">
    <location>
        <begin position="28"/>
        <end position="52"/>
    </location>
</feature>
<accession>A0A511DF90</accession>
<feature type="transmembrane region" description="Helical" evidence="5">
    <location>
        <begin position="291"/>
        <end position="317"/>
    </location>
</feature>
<evidence type="ECO:0000256" key="5">
    <source>
        <dbReference type="SAM" id="Phobius"/>
    </source>
</evidence>